<organism evidence="11 12">
    <name type="scientific">Thermodesulfovibrio yellowstonii (strain ATCC 51303 / DSM 11347 / YP87)</name>
    <dbReference type="NCBI Taxonomy" id="289376"/>
    <lineage>
        <taxon>Bacteria</taxon>
        <taxon>Pseudomonadati</taxon>
        <taxon>Nitrospirota</taxon>
        <taxon>Thermodesulfovibrionia</taxon>
        <taxon>Thermodesulfovibrionales</taxon>
        <taxon>Thermodesulfovibrionaceae</taxon>
        <taxon>Thermodesulfovibrio</taxon>
    </lineage>
</organism>
<dbReference type="STRING" id="289376.THEYE_A0989"/>
<keyword evidence="5" id="KW-0560">Oxidoreductase</keyword>
<dbReference type="AlphaFoldDB" id="B5YKQ6"/>
<accession>B5YKQ6</accession>
<reference evidence="12" key="1">
    <citation type="submission" date="2008-08" db="EMBL/GenBank/DDBJ databases">
        <title>The complete genome sequence of Thermodesulfovibrio yellowstonii strain ATCC 51303 / DSM 11347 / YP87.</title>
        <authorList>
            <person name="Dodson R.J."/>
            <person name="Durkin A.S."/>
            <person name="Wu M."/>
            <person name="Eisen J."/>
            <person name="Sutton G."/>
        </authorList>
    </citation>
    <scope>NUCLEOTIDE SEQUENCE [LARGE SCALE GENOMIC DNA]</scope>
    <source>
        <strain evidence="12">ATCC 51303 / DSM 11347 / YP87</strain>
    </source>
</reference>
<dbReference type="PATRIC" id="fig|289376.4.peg.973"/>
<dbReference type="RefSeq" id="WP_012545435.1">
    <property type="nucleotide sequence ID" value="NC_011296.1"/>
</dbReference>
<evidence type="ECO:0000256" key="3">
    <source>
        <dbReference type="ARBA" id="ARBA00022692"/>
    </source>
</evidence>
<dbReference type="PANTHER" id="PTHR42682:SF4">
    <property type="entry name" value="NADH-UBIQUINONE_PLASTOQUINONE"/>
    <property type="match status" value="1"/>
</dbReference>
<feature type="transmembrane region" description="Helical" evidence="8">
    <location>
        <begin position="6"/>
        <end position="25"/>
    </location>
</feature>
<dbReference type="OrthoDB" id="9805769at2"/>
<dbReference type="GO" id="GO:0009060">
    <property type="term" value="P:aerobic respiration"/>
    <property type="evidence" value="ECO:0000318"/>
    <property type="project" value="GO_Central"/>
</dbReference>
<dbReference type="InterPro" id="IPR052175">
    <property type="entry name" value="ComplexI-like_HydComp"/>
</dbReference>
<feature type="domain" description="NADH:quinone oxidoreductase/Mrp antiporter transmembrane" evidence="9">
    <location>
        <begin position="128"/>
        <end position="417"/>
    </location>
</feature>
<dbReference type="GO" id="GO:0045271">
    <property type="term" value="C:respiratory chain complex I"/>
    <property type="evidence" value="ECO:0000318"/>
    <property type="project" value="GO_Central"/>
</dbReference>
<feature type="transmembrane region" description="Helical" evidence="8">
    <location>
        <begin position="240"/>
        <end position="258"/>
    </location>
</feature>
<evidence type="ECO:0000256" key="7">
    <source>
        <dbReference type="RuleBase" id="RU000320"/>
    </source>
</evidence>
<keyword evidence="12" id="KW-1185">Reference proteome</keyword>
<evidence type="ECO:0000256" key="2">
    <source>
        <dbReference type="ARBA" id="ARBA00022475"/>
    </source>
</evidence>
<protein>
    <submittedName>
        <fullName evidence="11">Na+/H+ antiporter subunit, putative</fullName>
    </submittedName>
</protein>
<dbReference type="Pfam" id="PF00662">
    <property type="entry name" value="Proton_antipo_N"/>
    <property type="match status" value="1"/>
</dbReference>
<dbReference type="GO" id="GO:0005886">
    <property type="term" value="C:plasma membrane"/>
    <property type="evidence" value="ECO:0007669"/>
    <property type="project" value="UniProtKB-SubCell"/>
</dbReference>
<feature type="transmembrane region" description="Helical" evidence="8">
    <location>
        <begin position="74"/>
        <end position="96"/>
    </location>
</feature>
<dbReference type="EMBL" id="CP001147">
    <property type="protein sequence ID" value="ACI20701.1"/>
    <property type="molecule type" value="Genomic_DNA"/>
</dbReference>
<evidence type="ECO:0000256" key="6">
    <source>
        <dbReference type="ARBA" id="ARBA00023136"/>
    </source>
</evidence>
<evidence type="ECO:0000256" key="1">
    <source>
        <dbReference type="ARBA" id="ARBA00004651"/>
    </source>
</evidence>
<gene>
    <name evidence="11" type="ordered locus">THEYE_A0989</name>
</gene>
<feature type="transmembrane region" description="Helical" evidence="8">
    <location>
        <begin position="34"/>
        <end position="54"/>
    </location>
</feature>
<feature type="transmembrane region" description="Helical" evidence="8">
    <location>
        <begin position="323"/>
        <end position="350"/>
    </location>
</feature>
<evidence type="ECO:0000256" key="4">
    <source>
        <dbReference type="ARBA" id="ARBA00022989"/>
    </source>
</evidence>
<feature type="transmembrane region" description="Helical" evidence="8">
    <location>
        <begin position="299"/>
        <end position="317"/>
    </location>
</feature>
<keyword evidence="6 8" id="KW-0472">Membrane</keyword>
<dbReference type="FunCoup" id="B5YKQ6">
    <property type="interactions" value="19"/>
</dbReference>
<dbReference type="EnsemblBacteria" id="ACI20701">
    <property type="protein sequence ID" value="ACI20701"/>
    <property type="gene ID" value="THEYE_A0989"/>
</dbReference>
<dbReference type="GO" id="GO:0008137">
    <property type="term" value="F:NADH dehydrogenase (ubiquinone) activity"/>
    <property type="evidence" value="ECO:0007669"/>
    <property type="project" value="InterPro"/>
</dbReference>
<dbReference type="GO" id="GO:0015990">
    <property type="term" value="P:electron transport coupled proton transport"/>
    <property type="evidence" value="ECO:0000318"/>
    <property type="project" value="GO_Central"/>
</dbReference>
<dbReference type="eggNOG" id="COG0651">
    <property type="taxonomic scope" value="Bacteria"/>
</dbReference>
<dbReference type="KEGG" id="tye:THEYE_A0989"/>
<sequence>MSFEWLIYFFSFIAPSLASLIVFLFGKKRFIKELISILSISLAIFSTASCWNALNLSDKKALLLTQTFYIDGFSIIMQLMVEFVALMVILYSSAYISKAYSHRKENFHIYYSVILLSTGFMNLTFSLNNLFWLYITLELGSILSVYLIVFNLNKESLKAGFKYLILINVGILFSLLGIILLFYMAGNPVMITNIGEVIKSLPRNIALLSAFLFIIGFFTKVGLIPFHLWLPDSYAESPSAVTVFLTGAVTKLGFYGLVRTVTIFSFNYEEIKILVITLSSLSMLFGAILAFNQKDIKKLIAYVSISEMGFIASALVLKTYEGIFGGVFHLINHTLMKGALFFATGAIIYTCGSRKIEEIKTLIIKMPAITISFFIGTLAVGGMPLFASFLSSITIFLALTNEGFLLVSILLIVSEFLSVVILLKTAISIFWQKNDKSKVSNSSVPFLMIFCTGLFVVLLIIFGIYPEIIYPIIDSATRGIIKIID</sequence>
<evidence type="ECO:0000256" key="5">
    <source>
        <dbReference type="ARBA" id="ARBA00023002"/>
    </source>
</evidence>
<keyword evidence="2" id="KW-1003">Cell membrane</keyword>
<dbReference type="PRINTS" id="PR01437">
    <property type="entry name" value="NUOXDRDTASE4"/>
</dbReference>
<dbReference type="InterPro" id="IPR001750">
    <property type="entry name" value="ND/Mrp_TM"/>
</dbReference>
<dbReference type="InParanoid" id="B5YKQ6"/>
<feature type="transmembrane region" description="Helical" evidence="8">
    <location>
        <begin position="131"/>
        <end position="152"/>
    </location>
</feature>
<comment type="subcellular location">
    <subcellularLocation>
        <location evidence="1">Cell membrane</location>
        <topology evidence="1">Multi-pass membrane protein</topology>
    </subcellularLocation>
    <subcellularLocation>
        <location evidence="7">Membrane</location>
        <topology evidence="7">Multi-pass membrane protein</topology>
    </subcellularLocation>
</comment>
<evidence type="ECO:0000259" key="9">
    <source>
        <dbReference type="Pfam" id="PF00361"/>
    </source>
</evidence>
<feature type="transmembrane region" description="Helical" evidence="8">
    <location>
        <begin position="108"/>
        <end position="125"/>
    </location>
</feature>
<name>B5YKQ6_THEYD</name>
<evidence type="ECO:0000256" key="8">
    <source>
        <dbReference type="SAM" id="Phobius"/>
    </source>
</evidence>
<evidence type="ECO:0000313" key="12">
    <source>
        <dbReference type="Proteomes" id="UP000000718"/>
    </source>
</evidence>
<feature type="transmembrane region" description="Helical" evidence="8">
    <location>
        <begin position="164"/>
        <end position="185"/>
    </location>
</feature>
<feature type="transmembrane region" description="Helical" evidence="8">
    <location>
        <begin position="404"/>
        <end position="423"/>
    </location>
</feature>
<dbReference type="GO" id="GO:0016491">
    <property type="term" value="F:oxidoreductase activity"/>
    <property type="evidence" value="ECO:0007669"/>
    <property type="project" value="UniProtKB-KW"/>
</dbReference>
<dbReference type="HOGENOM" id="CLU_007100_9_5_0"/>
<feature type="transmembrane region" description="Helical" evidence="8">
    <location>
        <begin position="273"/>
        <end position="292"/>
    </location>
</feature>
<feature type="domain" description="NADH-Ubiquinone oxidoreductase (complex I) chain 5 N-terminal" evidence="10">
    <location>
        <begin position="65"/>
        <end position="98"/>
    </location>
</feature>
<dbReference type="GO" id="GO:0048039">
    <property type="term" value="F:ubiquinone binding"/>
    <property type="evidence" value="ECO:0000318"/>
    <property type="project" value="GO_Central"/>
</dbReference>
<keyword evidence="4 8" id="KW-1133">Transmembrane helix</keyword>
<dbReference type="GO" id="GO:0042773">
    <property type="term" value="P:ATP synthesis coupled electron transport"/>
    <property type="evidence" value="ECO:0007669"/>
    <property type="project" value="InterPro"/>
</dbReference>
<proteinExistence type="predicted"/>
<dbReference type="Pfam" id="PF00361">
    <property type="entry name" value="Proton_antipo_M"/>
    <property type="match status" value="1"/>
</dbReference>
<reference evidence="11 12" key="2">
    <citation type="journal article" date="2015" name="Genome Announc.">
        <title>Genome Sequence of the Sulfate-Reducing Thermophilic Bacterium Thermodesulfovibrio yellowstonii Strain DSM 11347T (Phylum Nitrospirae).</title>
        <authorList>
            <person name="Bhatnagar S."/>
            <person name="Badger J.H."/>
            <person name="Madupu R."/>
            <person name="Khouri H.M."/>
            <person name="O'Connor E.M."/>
            <person name="Robb F.T."/>
            <person name="Ward N.L."/>
            <person name="Eisen J.A."/>
        </authorList>
    </citation>
    <scope>NUCLEOTIDE SEQUENCE [LARGE SCALE GENOMIC DNA]</scope>
    <source>
        <strain evidence="12">ATCC 51303 / DSM 11347 / YP87</strain>
    </source>
</reference>
<evidence type="ECO:0000259" key="10">
    <source>
        <dbReference type="Pfam" id="PF00662"/>
    </source>
</evidence>
<keyword evidence="3 7" id="KW-0812">Transmembrane</keyword>
<feature type="transmembrane region" description="Helical" evidence="8">
    <location>
        <begin position="371"/>
        <end position="398"/>
    </location>
</feature>
<evidence type="ECO:0000313" key="11">
    <source>
        <dbReference type="EMBL" id="ACI20701.1"/>
    </source>
</evidence>
<dbReference type="InterPro" id="IPR001516">
    <property type="entry name" value="Proton_antipo_N"/>
</dbReference>
<feature type="transmembrane region" description="Helical" evidence="8">
    <location>
        <begin position="444"/>
        <end position="465"/>
    </location>
</feature>
<dbReference type="PANTHER" id="PTHR42682">
    <property type="entry name" value="HYDROGENASE-4 COMPONENT F"/>
    <property type="match status" value="1"/>
</dbReference>
<dbReference type="InterPro" id="IPR003918">
    <property type="entry name" value="NADH_UbQ_OxRdtase"/>
</dbReference>
<feature type="transmembrane region" description="Helical" evidence="8">
    <location>
        <begin position="205"/>
        <end position="228"/>
    </location>
</feature>
<dbReference type="Proteomes" id="UP000000718">
    <property type="component" value="Chromosome"/>
</dbReference>